<dbReference type="HAMAP" id="MF_00244">
    <property type="entry name" value="NaMN_adenylyltr"/>
    <property type="match status" value="1"/>
</dbReference>
<dbReference type="UniPathway" id="UPA00253">
    <property type="reaction ID" value="UER00332"/>
</dbReference>
<dbReference type="Proteomes" id="UP000266273">
    <property type="component" value="Unassembled WGS sequence"/>
</dbReference>
<comment type="function">
    <text evidence="1 11">Catalyzes the reversible adenylation of nicotinate mononucleotide (NaMN) to nicotinic acid adenine dinucleotide (NaAD).</text>
</comment>
<evidence type="ECO:0000256" key="2">
    <source>
        <dbReference type="ARBA" id="ARBA00005019"/>
    </source>
</evidence>
<comment type="pathway">
    <text evidence="2 11">Cofactor biosynthesis; NAD(+) biosynthesis; deamido-NAD(+) from nicotinate D-ribonucleotide: step 1/1.</text>
</comment>
<dbReference type="EC" id="2.7.7.18" evidence="11"/>
<dbReference type="NCBIfam" id="NF000843">
    <property type="entry name" value="PRK00071.2-2"/>
    <property type="match status" value="1"/>
</dbReference>
<proteinExistence type="inferred from homology"/>
<keyword evidence="7 11" id="KW-0547">Nucleotide-binding</keyword>
<comment type="caution">
    <text evidence="13">The sequence shown here is derived from an EMBL/GenBank/DDBJ whole genome shotgun (WGS) entry which is preliminary data.</text>
</comment>
<evidence type="ECO:0000256" key="1">
    <source>
        <dbReference type="ARBA" id="ARBA00002324"/>
    </source>
</evidence>
<evidence type="ECO:0000256" key="8">
    <source>
        <dbReference type="ARBA" id="ARBA00022840"/>
    </source>
</evidence>
<evidence type="ECO:0000313" key="14">
    <source>
        <dbReference type="Proteomes" id="UP000266273"/>
    </source>
</evidence>
<dbReference type="RefSeq" id="WP_119062491.1">
    <property type="nucleotide sequence ID" value="NZ_QXDF01000004.1"/>
</dbReference>
<dbReference type="GO" id="GO:0004515">
    <property type="term" value="F:nicotinate-nucleotide adenylyltransferase activity"/>
    <property type="evidence" value="ECO:0007669"/>
    <property type="project" value="UniProtKB-UniRule"/>
</dbReference>
<name>A0A397PE80_9HYPH</name>
<dbReference type="GO" id="GO:0009435">
    <property type="term" value="P:NAD+ biosynthetic process"/>
    <property type="evidence" value="ECO:0007669"/>
    <property type="project" value="UniProtKB-UniRule"/>
</dbReference>
<dbReference type="PANTHER" id="PTHR39321:SF3">
    <property type="entry name" value="PHOSPHOPANTETHEINE ADENYLYLTRANSFERASE"/>
    <property type="match status" value="1"/>
</dbReference>
<dbReference type="AlphaFoldDB" id="A0A397PE80"/>
<dbReference type="Gene3D" id="3.40.50.620">
    <property type="entry name" value="HUPs"/>
    <property type="match status" value="1"/>
</dbReference>
<keyword evidence="6 11" id="KW-0548">Nucleotidyltransferase</keyword>
<evidence type="ECO:0000256" key="11">
    <source>
        <dbReference type="HAMAP-Rule" id="MF_00244"/>
    </source>
</evidence>
<dbReference type="InterPro" id="IPR005248">
    <property type="entry name" value="NadD/NMNAT"/>
</dbReference>
<reference evidence="13 14" key="1">
    <citation type="submission" date="2018-08" db="EMBL/GenBank/DDBJ databases">
        <title>Genomic Encyclopedia of Archaeal and Bacterial Type Strains, Phase II (KMG-II): from individual species to whole genera.</title>
        <authorList>
            <person name="Goeker M."/>
        </authorList>
    </citation>
    <scope>NUCLEOTIDE SEQUENCE [LARGE SCALE GENOMIC DNA]</scope>
    <source>
        <strain evidence="13 14">DSM 5002</strain>
    </source>
</reference>
<evidence type="ECO:0000313" key="13">
    <source>
        <dbReference type="EMBL" id="RIA47268.1"/>
    </source>
</evidence>
<dbReference type="NCBIfam" id="TIGR00482">
    <property type="entry name" value="nicotinate (nicotinamide) nucleotide adenylyltransferase"/>
    <property type="match status" value="1"/>
</dbReference>
<keyword evidence="14" id="KW-1185">Reference proteome</keyword>
<protein>
    <recommendedName>
        <fullName evidence="11">Probable nicotinate-nucleotide adenylyltransferase</fullName>
        <ecNumber evidence="11">2.7.7.18</ecNumber>
    </recommendedName>
    <alternativeName>
        <fullName evidence="11">Deamido-NAD(+) diphosphorylase</fullName>
    </alternativeName>
    <alternativeName>
        <fullName evidence="11">Deamido-NAD(+) pyrophosphorylase</fullName>
    </alternativeName>
    <alternativeName>
        <fullName evidence="11">Nicotinate mononucleotide adenylyltransferase</fullName>
        <shortName evidence="11">NaMN adenylyltransferase</shortName>
    </alternativeName>
</protein>
<evidence type="ECO:0000256" key="10">
    <source>
        <dbReference type="ARBA" id="ARBA00048721"/>
    </source>
</evidence>
<keyword evidence="4 11" id="KW-0662">Pyridine nucleotide biosynthesis</keyword>
<gene>
    <name evidence="11" type="primary">nadD</name>
    <name evidence="13" type="ORF">BXY53_2650</name>
</gene>
<dbReference type="NCBIfam" id="TIGR00125">
    <property type="entry name" value="cyt_tran_rel"/>
    <property type="match status" value="1"/>
</dbReference>
<evidence type="ECO:0000256" key="4">
    <source>
        <dbReference type="ARBA" id="ARBA00022642"/>
    </source>
</evidence>
<sequence>MTLVTDVEAGAAAGLRFDRETLGPPPAWPGMRIGLLGGSFNPPHEGHRHIAETALRRLGLDQVWIVVTPGNPIKEHGDLAALSERLSATQCIMNHPRIKVTGFEAALPTAYTARTLDFLHRRFPGVHFVWIMGGDNLASFHRWQEWRGIMRGLPVAVLDRPGFRFRAMASPAAMTFRRARVDETQAGALALISPPAWTYLTIPLADISSTQLRRQRQAAGTGAESSGD</sequence>
<accession>A0A397PE80</accession>
<evidence type="ECO:0000256" key="5">
    <source>
        <dbReference type="ARBA" id="ARBA00022679"/>
    </source>
</evidence>
<dbReference type="OrthoDB" id="5295945at2"/>
<keyword evidence="8 11" id="KW-0067">ATP-binding</keyword>
<evidence type="ECO:0000256" key="9">
    <source>
        <dbReference type="ARBA" id="ARBA00023027"/>
    </source>
</evidence>
<organism evidence="13 14">
    <name type="scientific">Dichotomicrobium thermohalophilum</name>
    <dbReference type="NCBI Taxonomy" id="933063"/>
    <lineage>
        <taxon>Bacteria</taxon>
        <taxon>Pseudomonadati</taxon>
        <taxon>Pseudomonadota</taxon>
        <taxon>Alphaproteobacteria</taxon>
        <taxon>Hyphomicrobiales</taxon>
        <taxon>Hyphomicrobiaceae</taxon>
        <taxon>Dichotomicrobium</taxon>
    </lineage>
</organism>
<dbReference type="NCBIfam" id="NF000845">
    <property type="entry name" value="PRK00071.2-4"/>
    <property type="match status" value="1"/>
</dbReference>
<keyword evidence="9 11" id="KW-0520">NAD</keyword>
<dbReference type="EMBL" id="QXDF01000004">
    <property type="protein sequence ID" value="RIA47268.1"/>
    <property type="molecule type" value="Genomic_DNA"/>
</dbReference>
<dbReference type="Pfam" id="PF01467">
    <property type="entry name" value="CTP_transf_like"/>
    <property type="match status" value="1"/>
</dbReference>
<comment type="catalytic activity">
    <reaction evidence="10 11">
        <text>nicotinate beta-D-ribonucleotide + ATP + H(+) = deamido-NAD(+) + diphosphate</text>
        <dbReference type="Rhea" id="RHEA:22860"/>
        <dbReference type="ChEBI" id="CHEBI:15378"/>
        <dbReference type="ChEBI" id="CHEBI:30616"/>
        <dbReference type="ChEBI" id="CHEBI:33019"/>
        <dbReference type="ChEBI" id="CHEBI:57502"/>
        <dbReference type="ChEBI" id="CHEBI:58437"/>
        <dbReference type="EC" id="2.7.7.18"/>
    </reaction>
</comment>
<evidence type="ECO:0000256" key="3">
    <source>
        <dbReference type="ARBA" id="ARBA00009014"/>
    </source>
</evidence>
<dbReference type="PANTHER" id="PTHR39321">
    <property type="entry name" value="NICOTINATE-NUCLEOTIDE ADENYLYLTRANSFERASE-RELATED"/>
    <property type="match status" value="1"/>
</dbReference>
<evidence type="ECO:0000256" key="6">
    <source>
        <dbReference type="ARBA" id="ARBA00022695"/>
    </source>
</evidence>
<dbReference type="InterPro" id="IPR004821">
    <property type="entry name" value="Cyt_trans-like"/>
</dbReference>
<dbReference type="CDD" id="cd02165">
    <property type="entry name" value="NMNAT"/>
    <property type="match status" value="1"/>
</dbReference>
<dbReference type="GO" id="GO:0005524">
    <property type="term" value="F:ATP binding"/>
    <property type="evidence" value="ECO:0007669"/>
    <property type="project" value="UniProtKB-KW"/>
</dbReference>
<keyword evidence="5 11" id="KW-0808">Transferase</keyword>
<evidence type="ECO:0000259" key="12">
    <source>
        <dbReference type="Pfam" id="PF01467"/>
    </source>
</evidence>
<comment type="similarity">
    <text evidence="3 11">Belongs to the NadD family.</text>
</comment>
<evidence type="ECO:0000256" key="7">
    <source>
        <dbReference type="ARBA" id="ARBA00022741"/>
    </source>
</evidence>
<feature type="domain" description="Cytidyltransferase-like" evidence="12">
    <location>
        <begin position="35"/>
        <end position="214"/>
    </location>
</feature>
<dbReference type="InterPro" id="IPR014729">
    <property type="entry name" value="Rossmann-like_a/b/a_fold"/>
</dbReference>
<dbReference type="SUPFAM" id="SSF52374">
    <property type="entry name" value="Nucleotidylyl transferase"/>
    <property type="match status" value="1"/>
</dbReference>